<sequence length="106" mass="12512">MSYLWKVCFDVLPMDVAHVLLGHPWIYDKNATKFGQNNTHLFSHNGKTRPQDYNKTKGTTTESLHSNKQPEQLHFLSKYECETKRRQYRNMLAWVAKDDNQLKIAD</sequence>
<dbReference type="AlphaFoldDB" id="A0A7C8YNM6"/>
<accession>A0A7C8YNM6</accession>
<protein>
    <submittedName>
        <fullName evidence="2">Uncharacterized protein</fullName>
    </submittedName>
</protein>
<reference evidence="2" key="2">
    <citation type="submission" date="2020-07" db="EMBL/GenBank/DDBJ databases">
        <authorList>
            <person name="Vera ALvarez R."/>
            <person name="Arias-Moreno D.M."/>
            <person name="Jimenez-Jacinto V."/>
            <person name="Jimenez-Bremont J.F."/>
            <person name="Swaminathan K."/>
            <person name="Moose S.P."/>
            <person name="Guerrero-Gonzalez M.L."/>
            <person name="Marino-Ramirez L."/>
            <person name="Landsman D."/>
            <person name="Rodriguez-Kessler M."/>
            <person name="Delgado-Sanchez P."/>
        </authorList>
    </citation>
    <scope>NUCLEOTIDE SEQUENCE</scope>
    <source>
        <tissue evidence="2">Cladode</tissue>
    </source>
</reference>
<feature type="compositionally biased region" description="Polar residues" evidence="1">
    <location>
        <begin position="56"/>
        <end position="67"/>
    </location>
</feature>
<feature type="region of interest" description="Disordered" evidence="1">
    <location>
        <begin position="38"/>
        <end position="67"/>
    </location>
</feature>
<evidence type="ECO:0000256" key="1">
    <source>
        <dbReference type="SAM" id="MobiDB-lite"/>
    </source>
</evidence>
<evidence type="ECO:0000313" key="2">
    <source>
        <dbReference type="EMBL" id="MBA4622818.1"/>
    </source>
</evidence>
<proteinExistence type="predicted"/>
<dbReference type="EMBL" id="GISG01040475">
    <property type="protein sequence ID" value="MBA4622818.1"/>
    <property type="molecule type" value="Transcribed_RNA"/>
</dbReference>
<name>A0A7C8YNM6_OPUST</name>
<organism evidence="2">
    <name type="scientific">Opuntia streptacantha</name>
    <name type="common">Prickly pear cactus</name>
    <name type="synonym">Opuntia cardona</name>
    <dbReference type="NCBI Taxonomy" id="393608"/>
    <lineage>
        <taxon>Eukaryota</taxon>
        <taxon>Viridiplantae</taxon>
        <taxon>Streptophyta</taxon>
        <taxon>Embryophyta</taxon>
        <taxon>Tracheophyta</taxon>
        <taxon>Spermatophyta</taxon>
        <taxon>Magnoliopsida</taxon>
        <taxon>eudicotyledons</taxon>
        <taxon>Gunneridae</taxon>
        <taxon>Pentapetalae</taxon>
        <taxon>Caryophyllales</taxon>
        <taxon>Cactineae</taxon>
        <taxon>Cactaceae</taxon>
        <taxon>Opuntioideae</taxon>
        <taxon>Opuntia</taxon>
    </lineage>
</organism>
<reference evidence="2" key="1">
    <citation type="journal article" date="2013" name="J. Plant Res.">
        <title>Effect of fungi and light on seed germination of three Opuntia species from semiarid lands of central Mexico.</title>
        <authorList>
            <person name="Delgado-Sanchez P."/>
            <person name="Jimenez-Bremont J.F."/>
            <person name="Guerrero-Gonzalez Mde L."/>
            <person name="Flores J."/>
        </authorList>
    </citation>
    <scope>NUCLEOTIDE SEQUENCE</scope>
    <source>
        <tissue evidence="2">Cladode</tissue>
    </source>
</reference>